<gene>
    <name evidence="1" type="ORF">LOD99_8418</name>
</gene>
<protein>
    <submittedName>
        <fullName evidence="1">Uncharacterized protein</fullName>
    </submittedName>
</protein>
<reference evidence="1 2" key="1">
    <citation type="journal article" date="2023" name="BMC Biol.">
        <title>The compact genome of the sponge Oopsacas minuta (Hexactinellida) is lacking key metazoan core genes.</title>
        <authorList>
            <person name="Santini S."/>
            <person name="Schenkelaars Q."/>
            <person name="Jourda C."/>
            <person name="Duchesne M."/>
            <person name="Belahbib H."/>
            <person name="Rocher C."/>
            <person name="Selva M."/>
            <person name="Riesgo A."/>
            <person name="Vervoort M."/>
            <person name="Leys S.P."/>
            <person name="Kodjabachian L."/>
            <person name="Le Bivic A."/>
            <person name="Borchiellini C."/>
            <person name="Claverie J.M."/>
            <person name="Renard E."/>
        </authorList>
    </citation>
    <scope>NUCLEOTIDE SEQUENCE [LARGE SCALE GENOMIC DNA]</scope>
    <source>
        <strain evidence="1">SPO-2</strain>
    </source>
</reference>
<accession>A0AAV7JH92</accession>
<organism evidence="1 2">
    <name type="scientific">Oopsacas minuta</name>
    <dbReference type="NCBI Taxonomy" id="111878"/>
    <lineage>
        <taxon>Eukaryota</taxon>
        <taxon>Metazoa</taxon>
        <taxon>Porifera</taxon>
        <taxon>Hexactinellida</taxon>
        <taxon>Hexasterophora</taxon>
        <taxon>Lyssacinosida</taxon>
        <taxon>Leucopsacidae</taxon>
        <taxon>Oopsacas</taxon>
    </lineage>
</organism>
<dbReference type="EMBL" id="JAKMXF010000336">
    <property type="protein sequence ID" value="KAI6647831.1"/>
    <property type="molecule type" value="Genomic_DNA"/>
</dbReference>
<comment type="caution">
    <text evidence="1">The sequence shown here is derived from an EMBL/GenBank/DDBJ whole genome shotgun (WGS) entry which is preliminary data.</text>
</comment>
<keyword evidence="2" id="KW-1185">Reference proteome</keyword>
<dbReference type="Proteomes" id="UP001165289">
    <property type="component" value="Unassembled WGS sequence"/>
</dbReference>
<evidence type="ECO:0000313" key="1">
    <source>
        <dbReference type="EMBL" id="KAI6647831.1"/>
    </source>
</evidence>
<sequence>MENDYNETNQRCDTIPGIRCDNVYSLEDMLHRHHTYVSSFRHTIERMSESEEDYKVIIKADKTPNGEHERRFNAPVTNEVPILIAGQHLKEETIFWKNVAVVFSKSLKPIKPMTQFSVHKFSGRARPDITLGSHKQT</sequence>
<proteinExistence type="predicted"/>
<name>A0AAV7JH92_9METZ</name>
<evidence type="ECO:0000313" key="2">
    <source>
        <dbReference type="Proteomes" id="UP001165289"/>
    </source>
</evidence>
<dbReference type="AlphaFoldDB" id="A0AAV7JH92"/>